<protein>
    <recommendedName>
        <fullName evidence="5">Extracellular membrane protein CFEM domain-containing protein</fullName>
    </recommendedName>
</protein>
<dbReference type="EMBL" id="JAKWBI020000016">
    <property type="protein sequence ID" value="KAJ2906245.1"/>
    <property type="molecule type" value="Genomic_DNA"/>
</dbReference>
<evidence type="ECO:0000313" key="3">
    <source>
        <dbReference type="EMBL" id="KAJ2906245.1"/>
    </source>
</evidence>
<feature type="region of interest" description="Disordered" evidence="1">
    <location>
        <begin position="129"/>
        <end position="154"/>
    </location>
</feature>
<proteinExistence type="predicted"/>
<evidence type="ECO:0000256" key="1">
    <source>
        <dbReference type="SAM" id="MobiDB-lite"/>
    </source>
</evidence>
<evidence type="ECO:0000313" key="4">
    <source>
        <dbReference type="Proteomes" id="UP001201980"/>
    </source>
</evidence>
<feature type="signal peptide" evidence="2">
    <location>
        <begin position="1"/>
        <end position="22"/>
    </location>
</feature>
<keyword evidence="2" id="KW-0732">Signal</keyword>
<comment type="caution">
    <text evidence="3">The sequence shown here is derived from an EMBL/GenBank/DDBJ whole genome shotgun (WGS) entry which is preliminary data.</text>
</comment>
<evidence type="ECO:0008006" key="5">
    <source>
        <dbReference type="Google" id="ProtNLM"/>
    </source>
</evidence>
<sequence>MTPNTRAPLLALTFLLARLVTAETSFWGVFPDPECDACLDGTVTICGGESDPDFAFCMCNGNGQGWTDAMACRNLCNSNDLIWGTSGGAMDYQWLAYCLANYESECYSEAYMLQPGGYCDADLETLTGDTSDGDSGNNDDDSSSSPGSNPGSGSGRLMAPILLGTIPGLMMVGTWL</sequence>
<keyword evidence="4" id="KW-1185">Reference proteome</keyword>
<feature type="chain" id="PRO_5042030553" description="Extracellular membrane protein CFEM domain-containing protein" evidence="2">
    <location>
        <begin position="23"/>
        <end position="176"/>
    </location>
</feature>
<dbReference type="AlphaFoldDB" id="A0AAD5RX67"/>
<organism evidence="3 4">
    <name type="scientific">Zalerion maritima</name>
    <dbReference type="NCBI Taxonomy" id="339359"/>
    <lineage>
        <taxon>Eukaryota</taxon>
        <taxon>Fungi</taxon>
        <taxon>Dikarya</taxon>
        <taxon>Ascomycota</taxon>
        <taxon>Pezizomycotina</taxon>
        <taxon>Sordariomycetes</taxon>
        <taxon>Lulworthiomycetidae</taxon>
        <taxon>Lulworthiales</taxon>
        <taxon>Lulworthiaceae</taxon>
        <taxon>Zalerion</taxon>
    </lineage>
</organism>
<gene>
    <name evidence="3" type="ORF">MKZ38_002324</name>
</gene>
<dbReference type="Proteomes" id="UP001201980">
    <property type="component" value="Unassembled WGS sequence"/>
</dbReference>
<accession>A0AAD5RX67</accession>
<reference evidence="3" key="1">
    <citation type="submission" date="2022-07" db="EMBL/GenBank/DDBJ databases">
        <title>Draft genome sequence of Zalerion maritima ATCC 34329, a (micro)plastics degrading marine fungus.</title>
        <authorList>
            <person name="Paco A."/>
            <person name="Goncalves M.F.M."/>
            <person name="Rocha-Santos T.A.P."/>
            <person name="Alves A."/>
        </authorList>
    </citation>
    <scope>NUCLEOTIDE SEQUENCE</scope>
    <source>
        <strain evidence="3">ATCC 34329</strain>
    </source>
</reference>
<evidence type="ECO:0000256" key="2">
    <source>
        <dbReference type="SAM" id="SignalP"/>
    </source>
</evidence>
<name>A0AAD5RX67_9PEZI</name>